<sequence length="67" mass="7506">MTSKDPALIYGPDHCDRAARLQGDCTEHVLPLRCSLLRSLQLFHRQTSFLLYLNGRSDMLITCAGGK</sequence>
<reference evidence="1" key="2">
    <citation type="submission" date="2020-11" db="EMBL/GenBank/DDBJ databases">
        <authorList>
            <person name="McCartney M.A."/>
            <person name="Auch B."/>
            <person name="Kono T."/>
            <person name="Mallez S."/>
            <person name="Becker A."/>
            <person name="Gohl D.M."/>
            <person name="Silverstein K.A.T."/>
            <person name="Koren S."/>
            <person name="Bechman K.B."/>
            <person name="Herman A."/>
            <person name="Abrahante J.E."/>
            <person name="Garbe J."/>
        </authorList>
    </citation>
    <scope>NUCLEOTIDE SEQUENCE</scope>
    <source>
        <strain evidence="1">Duluth1</strain>
        <tissue evidence="1">Whole animal</tissue>
    </source>
</reference>
<evidence type="ECO:0000313" key="2">
    <source>
        <dbReference type="Proteomes" id="UP000828390"/>
    </source>
</evidence>
<keyword evidence="2" id="KW-1185">Reference proteome</keyword>
<evidence type="ECO:0000313" key="1">
    <source>
        <dbReference type="EMBL" id="KAH3729344.1"/>
    </source>
</evidence>
<accession>A0A9D4CRD8</accession>
<proteinExistence type="predicted"/>
<name>A0A9D4CRD8_DREPO</name>
<dbReference type="Proteomes" id="UP000828390">
    <property type="component" value="Unassembled WGS sequence"/>
</dbReference>
<organism evidence="1 2">
    <name type="scientific">Dreissena polymorpha</name>
    <name type="common">Zebra mussel</name>
    <name type="synonym">Mytilus polymorpha</name>
    <dbReference type="NCBI Taxonomy" id="45954"/>
    <lineage>
        <taxon>Eukaryota</taxon>
        <taxon>Metazoa</taxon>
        <taxon>Spiralia</taxon>
        <taxon>Lophotrochozoa</taxon>
        <taxon>Mollusca</taxon>
        <taxon>Bivalvia</taxon>
        <taxon>Autobranchia</taxon>
        <taxon>Heteroconchia</taxon>
        <taxon>Euheterodonta</taxon>
        <taxon>Imparidentia</taxon>
        <taxon>Neoheterodontei</taxon>
        <taxon>Myida</taxon>
        <taxon>Dreissenoidea</taxon>
        <taxon>Dreissenidae</taxon>
        <taxon>Dreissena</taxon>
    </lineage>
</organism>
<comment type="caution">
    <text evidence="1">The sequence shown here is derived from an EMBL/GenBank/DDBJ whole genome shotgun (WGS) entry which is preliminary data.</text>
</comment>
<reference evidence="1" key="1">
    <citation type="journal article" date="2019" name="bioRxiv">
        <title>The Genome of the Zebra Mussel, Dreissena polymorpha: A Resource for Invasive Species Research.</title>
        <authorList>
            <person name="McCartney M.A."/>
            <person name="Auch B."/>
            <person name="Kono T."/>
            <person name="Mallez S."/>
            <person name="Zhang Y."/>
            <person name="Obille A."/>
            <person name="Becker A."/>
            <person name="Abrahante J.E."/>
            <person name="Garbe J."/>
            <person name="Badalamenti J.P."/>
            <person name="Herman A."/>
            <person name="Mangelson H."/>
            <person name="Liachko I."/>
            <person name="Sullivan S."/>
            <person name="Sone E.D."/>
            <person name="Koren S."/>
            <person name="Silverstein K.A.T."/>
            <person name="Beckman K.B."/>
            <person name="Gohl D.M."/>
        </authorList>
    </citation>
    <scope>NUCLEOTIDE SEQUENCE</scope>
    <source>
        <strain evidence="1">Duluth1</strain>
        <tissue evidence="1">Whole animal</tissue>
    </source>
</reference>
<dbReference type="EMBL" id="JAIWYP010000012">
    <property type="protein sequence ID" value="KAH3729344.1"/>
    <property type="molecule type" value="Genomic_DNA"/>
</dbReference>
<gene>
    <name evidence="1" type="ORF">DPMN_055312</name>
</gene>
<dbReference type="AlphaFoldDB" id="A0A9D4CRD8"/>
<protein>
    <submittedName>
        <fullName evidence="1">Uncharacterized protein</fullName>
    </submittedName>
</protein>